<organism evidence="1 2">
    <name type="scientific">Gymnopilus dilepis</name>
    <dbReference type="NCBI Taxonomy" id="231916"/>
    <lineage>
        <taxon>Eukaryota</taxon>
        <taxon>Fungi</taxon>
        <taxon>Dikarya</taxon>
        <taxon>Basidiomycota</taxon>
        <taxon>Agaricomycotina</taxon>
        <taxon>Agaricomycetes</taxon>
        <taxon>Agaricomycetidae</taxon>
        <taxon>Agaricales</taxon>
        <taxon>Agaricineae</taxon>
        <taxon>Hymenogastraceae</taxon>
        <taxon>Gymnopilus</taxon>
    </lineage>
</organism>
<dbReference type="Proteomes" id="UP000284706">
    <property type="component" value="Unassembled WGS sequence"/>
</dbReference>
<keyword evidence="2" id="KW-1185">Reference proteome</keyword>
<gene>
    <name evidence="1" type="ORF">CVT26_002763</name>
</gene>
<evidence type="ECO:0000313" key="1">
    <source>
        <dbReference type="EMBL" id="PPQ64673.1"/>
    </source>
</evidence>
<dbReference type="GO" id="GO:0003735">
    <property type="term" value="F:structural constituent of ribosome"/>
    <property type="evidence" value="ECO:0007669"/>
    <property type="project" value="InterPro"/>
</dbReference>
<dbReference type="PANTHER" id="PTHR28066">
    <property type="entry name" value="37S RIBOSOMAL PROTEIN MRP10, MITOCHONDRIAL"/>
    <property type="match status" value="1"/>
</dbReference>
<protein>
    <recommendedName>
        <fullName evidence="3">CHCH domain-containing protein</fullName>
    </recommendedName>
</protein>
<dbReference type="STRING" id="231916.A0A409VC82"/>
<dbReference type="InParanoid" id="A0A409VC82"/>
<reference evidence="1 2" key="1">
    <citation type="journal article" date="2018" name="Evol. Lett.">
        <title>Horizontal gene cluster transfer increased hallucinogenic mushroom diversity.</title>
        <authorList>
            <person name="Reynolds H.T."/>
            <person name="Vijayakumar V."/>
            <person name="Gluck-Thaler E."/>
            <person name="Korotkin H.B."/>
            <person name="Matheny P.B."/>
            <person name="Slot J.C."/>
        </authorList>
    </citation>
    <scope>NUCLEOTIDE SEQUENCE [LARGE SCALE GENOMIC DNA]</scope>
    <source>
        <strain evidence="1 2">SRW20</strain>
    </source>
</reference>
<accession>A0A409VC82</accession>
<dbReference type="EMBL" id="NHYE01005664">
    <property type="protein sequence ID" value="PPQ64673.1"/>
    <property type="molecule type" value="Genomic_DNA"/>
</dbReference>
<dbReference type="AlphaFoldDB" id="A0A409VC82"/>
<name>A0A409VC82_9AGAR</name>
<dbReference type="OrthoDB" id="2210at2759"/>
<dbReference type="GO" id="GO:0032543">
    <property type="term" value="P:mitochondrial translation"/>
    <property type="evidence" value="ECO:0007669"/>
    <property type="project" value="InterPro"/>
</dbReference>
<dbReference type="GO" id="GO:0005763">
    <property type="term" value="C:mitochondrial small ribosomal subunit"/>
    <property type="evidence" value="ECO:0007669"/>
    <property type="project" value="TreeGrafter"/>
</dbReference>
<comment type="caution">
    <text evidence="1">The sequence shown here is derived from an EMBL/GenBank/DDBJ whole genome shotgun (WGS) entry which is preliminary data.</text>
</comment>
<evidence type="ECO:0000313" key="2">
    <source>
        <dbReference type="Proteomes" id="UP000284706"/>
    </source>
</evidence>
<dbReference type="InterPro" id="IPR017264">
    <property type="entry name" value="Ribosomal_mS37_fun"/>
</dbReference>
<dbReference type="PANTHER" id="PTHR28066:SF1">
    <property type="entry name" value="SMALL RIBOSOMAL SUBUNIT PROTEIN MS37"/>
    <property type="match status" value="1"/>
</dbReference>
<dbReference type="FunCoup" id="A0A409VC82">
    <property type="interactions" value="27"/>
</dbReference>
<proteinExistence type="predicted"/>
<evidence type="ECO:0008006" key="3">
    <source>
        <dbReference type="Google" id="ProtNLM"/>
    </source>
</evidence>
<sequence>MTIHIEKLKVRPRKAAQTVMCAPELTSMLACWAAMHDLMSVDQCKGDAQKLFECMRRTPMPKKTHKPTINYHLSRLGKKIQ</sequence>